<gene>
    <name evidence="12" type="ORF">J2Z71_000937</name>
</gene>
<dbReference type="InterPro" id="IPR050979">
    <property type="entry name" value="LD-transpeptidase"/>
</dbReference>
<feature type="signal peptide" evidence="10">
    <location>
        <begin position="1"/>
        <end position="24"/>
    </location>
</feature>
<evidence type="ECO:0000256" key="4">
    <source>
        <dbReference type="ARBA" id="ARBA00022679"/>
    </source>
</evidence>
<keyword evidence="10" id="KW-0732">Signal</keyword>
<reference evidence="12 13" key="1">
    <citation type="submission" date="2021-03" db="EMBL/GenBank/DDBJ databases">
        <title>Genomic Encyclopedia of Type Strains, Phase IV (KMG-IV): sequencing the most valuable type-strain genomes for metagenomic binning, comparative biology and taxonomic classification.</title>
        <authorList>
            <person name="Goeker M."/>
        </authorList>
    </citation>
    <scope>NUCLEOTIDE SEQUENCE [LARGE SCALE GENOMIC DNA]</scope>
    <source>
        <strain evidence="12 13">DSM 27563</strain>
    </source>
</reference>
<comment type="caution">
    <text evidence="12">The sequence shown here is derived from an EMBL/GenBank/DDBJ whole genome shotgun (WGS) entry which is preliminary data.</text>
</comment>
<evidence type="ECO:0000256" key="3">
    <source>
        <dbReference type="ARBA" id="ARBA00022676"/>
    </source>
</evidence>
<evidence type="ECO:0000313" key="12">
    <source>
        <dbReference type="EMBL" id="MBP2025407.1"/>
    </source>
</evidence>
<evidence type="ECO:0000256" key="9">
    <source>
        <dbReference type="PROSITE-ProRule" id="PRU01373"/>
    </source>
</evidence>
<evidence type="ECO:0000256" key="5">
    <source>
        <dbReference type="ARBA" id="ARBA00022801"/>
    </source>
</evidence>
<evidence type="ECO:0000256" key="2">
    <source>
        <dbReference type="ARBA" id="ARBA00005992"/>
    </source>
</evidence>
<dbReference type="Pfam" id="PF03734">
    <property type="entry name" value="YkuD"/>
    <property type="match status" value="1"/>
</dbReference>
<accession>A0ABS4KC97</accession>
<dbReference type="PANTHER" id="PTHR30582">
    <property type="entry name" value="L,D-TRANSPEPTIDASE"/>
    <property type="match status" value="1"/>
</dbReference>
<keyword evidence="8 9" id="KW-0961">Cell wall biogenesis/degradation</keyword>
<dbReference type="InterPro" id="IPR036365">
    <property type="entry name" value="PGBD-like_sf"/>
</dbReference>
<dbReference type="PANTHER" id="PTHR30582:SF24">
    <property type="entry name" value="L,D-TRANSPEPTIDASE ERFK_SRFK-RELATED"/>
    <property type="match status" value="1"/>
</dbReference>
<evidence type="ECO:0000256" key="6">
    <source>
        <dbReference type="ARBA" id="ARBA00022960"/>
    </source>
</evidence>
<proteinExistence type="inferred from homology"/>
<dbReference type="SUPFAM" id="SSF47090">
    <property type="entry name" value="PGBD-like"/>
    <property type="match status" value="1"/>
</dbReference>
<dbReference type="CDD" id="cd16913">
    <property type="entry name" value="YkuD_like"/>
    <property type="match status" value="1"/>
</dbReference>
<dbReference type="InterPro" id="IPR005490">
    <property type="entry name" value="LD_TPept_cat_dom"/>
</dbReference>
<name>A0ABS4KC97_9FIRM</name>
<keyword evidence="6 9" id="KW-0133">Cell shape</keyword>
<evidence type="ECO:0000256" key="1">
    <source>
        <dbReference type="ARBA" id="ARBA00004752"/>
    </source>
</evidence>
<evidence type="ECO:0000259" key="11">
    <source>
        <dbReference type="PROSITE" id="PS52029"/>
    </source>
</evidence>
<keyword evidence="4" id="KW-0808">Transferase</keyword>
<dbReference type="Gene3D" id="2.40.440.10">
    <property type="entry name" value="L,D-transpeptidase catalytic domain-like"/>
    <property type="match status" value="1"/>
</dbReference>
<dbReference type="EMBL" id="JAGGLJ010000007">
    <property type="protein sequence ID" value="MBP2025407.1"/>
    <property type="molecule type" value="Genomic_DNA"/>
</dbReference>
<evidence type="ECO:0000256" key="10">
    <source>
        <dbReference type="SAM" id="SignalP"/>
    </source>
</evidence>
<keyword evidence="13" id="KW-1185">Reference proteome</keyword>
<feature type="active site" description="Proton donor/acceptor" evidence="9">
    <location>
        <position position="173"/>
    </location>
</feature>
<comment type="pathway">
    <text evidence="1 9">Cell wall biogenesis; peptidoglycan biosynthesis.</text>
</comment>
<evidence type="ECO:0000256" key="8">
    <source>
        <dbReference type="ARBA" id="ARBA00023316"/>
    </source>
</evidence>
<protein>
    <recommendedName>
        <fullName evidence="11">L,D-TPase catalytic domain-containing protein</fullName>
    </recommendedName>
</protein>
<keyword evidence="3" id="KW-0328">Glycosyltransferase</keyword>
<keyword evidence="7 9" id="KW-0573">Peptidoglycan synthesis</keyword>
<feature type="chain" id="PRO_5046936967" description="L,D-TPase catalytic domain-containing protein" evidence="10">
    <location>
        <begin position="25"/>
        <end position="261"/>
    </location>
</feature>
<feature type="active site" description="Nucleophile" evidence="9">
    <location>
        <position position="189"/>
    </location>
</feature>
<evidence type="ECO:0000256" key="7">
    <source>
        <dbReference type="ARBA" id="ARBA00022984"/>
    </source>
</evidence>
<feature type="domain" description="L,D-TPase catalytic" evidence="11">
    <location>
        <begin position="86"/>
        <end position="214"/>
    </location>
</feature>
<comment type="similarity">
    <text evidence="2">Belongs to the YkuD family.</text>
</comment>
<keyword evidence="5" id="KW-0378">Hydrolase</keyword>
<sequence>MKKIKNLAALFLMVIVLIPSAVNAQYIRPNNFMDKSGAEKTAEIKKFQALNNIPVTGSINDLTNDVLYKEDIVVRDVINHMPTTGKWIVVNKSKKTLTMYNGKLPMYKFPVALGTSATPTPSAKSKIQNKHVNPAWGGMGGKYTPIAADDPNNPLGERWMGISIPGMSGYGIHGTIKPHQIGQYVSNGCIRMFNYDIETFIFPNAYVGMPVWIGTDAELKTWGVEQVIEKKLPNQVQTPVQKPAEEKPKEVVYEVGELLEF</sequence>
<dbReference type="InterPro" id="IPR038063">
    <property type="entry name" value="Transpep_catalytic_dom"/>
</dbReference>
<organism evidence="12 13">
    <name type="scientific">Peptoniphilus stercorisuis</name>
    <dbReference type="NCBI Taxonomy" id="1436965"/>
    <lineage>
        <taxon>Bacteria</taxon>
        <taxon>Bacillati</taxon>
        <taxon>Bacillota</taxon>
        <taxon>Tissierellia</taxon>
        <taxon>Tissierellales</taxon>
        <taxon>Peptoniphilaceae</taxon>
        <taxon>Peptoniphilus</taxon>
    </lineage>
</organism>
<evidence type="ECO:0000313" key="13">
    <source>
        <dbReference type="Proteomes" id="UP001519306"/>
    </source>
</evidence>
<dbReference type="SUPFAM" id="SSF141523">
    <property type="entry name" value="L,D-transpeptidase catalytic domain-like"/>
    <property type="match status" value="1"/>
</dbReference>
<dbReference type="Proteomes" id="UP001519306">
    <property type="component" value="Unassembled WGS sequence"/>
</dbReference>
<dbReference type="PROSITE" id="PS52029">
    <property type="entry name" value="LD_TPASE"/>
    <property type="match status" value="1"/>
</dbReference>